<keyword evidence="3" id="KW-1185">Reference proteome</keyword>
<evidence type="ECO:0008006" key="4">
    <source>
        <dbReference type="Google" id="ProtNLM"/>
    </source>
</evidence>
<feature type="transmembrane region" description="Helical" evidence="1">
    <location>
        <begin position="54"/>
        <end position="74"/>
    </location>
</feature>
<keyword evidence="1" id="KW-0472">Membrane</keyword>
<dbReference type="KEGG" id="lao:AOX59_02865"/>
<keyword evidence="1" id="KW-0812">Transmembrane</keyword>
<dbReference type="Proteomes" id="UP000050331">
    <property type="component" value="Chromosome"/>
</dbReference>
<evidence type="ECO:0000313" key="3">
    <source>
        <dbReference type="Proteomes" id="UP000050331"/>
    </source>
</evidence>
<dbReference type="AlphaFoldDB" id="A0A0U4GCP9"/>
<dbReference type="EMBL" id="CP013862">
    <property type="protein sequence ID" value="ALX50522.1"/>
    <property type="molecule type" value="Genomic_DNA"/>
</dbReference>
<dbReference type="OrthoDB" id="2742590at2"/>
<dbReference type="Pfam" id="PF14150">
    <property type="entry name" value="YesK"/>
    <property type="match status" value="1"/>
</dbReference>
<reference evidence="2 3" key="1">
    <citation type="submission" date="2016-01" db="EMBL/GenBank/DDBJ databases">
        <title>Complete genome sequence of strain Lentibacillus amyloliquefaciens LAM0015T isolated from saline sediment.</title>
        <authorList>
            <person name="Wang J.-L."/>
            <person name="He M.-X."/>
        </authorList>
    </citation>
    <scope>NUCLEOTIDE SEQUENCE [LARGE SCALE GENOMIC DNA]</scope>
    <source>
        <strain evidence="2 3">LAM0015</strain>
    </source>
</reference>
<dbReference type="InterPro" id="IPR025434">
    <property type="entry name" value="YesK-like"/>
</dbReference>
<proteinExistence type="predicted"/>
<feature type="transmembrane region" description="Helical" evidence="1">
    <location>
        <begin position="23"/>
        <end position="48"/>
    </location>
</feature>
<gene>
    <name evidence="2" type="ORF">AOX59_02865</name>
</gene>
<accession>A0A0U4GCP9</accession>
<keyword evidence="1" id="KW-1133">Transmembrane helix</keyword>
<sequence length="82" mass="9155">MSLIPGVVILLVTWWFKKMNFSLFVRIIPGVLTVIAAIILFYIGFVNIRGFEGAAYGILAFFLVIFAIISFLLAKKKDVKAS</sequence>
<protein>
    <recommendedName>
        <fullName evidence="4">Preprotein translocase subunit SecD</fullName>
    </recommendedName>
</protein>
<name>A0A0U4GCP9_9BACI</name>
<evidence type="ECO:0000256" key="1">
    <source>
        <dbReference type="SAM" id="Phobius"/>
    </source>
</evidence>
<organism evidence="2 3">
    <name type="scientific">Lentibacillus amyloliquefaciens</name>
    <dbReference type="NCBI Taxonomy" id="1472767"/>
    <lineage>
        <taxon>Bacteria</taxon>
        <taxon>Bacillati</taxon>
        <taxon>Bacillota</taxon>
        <taxon>Bacilli</taxon>
        <taxon>Bacillales</taxon>
        <taxon>Bacillaceae</taxon>
        <taxon>Lentibacillus</taxon>
    </lineage>
</organism>
<dbReference type="STRING" id="1472767.AOX59_02865"/>
<evidence type="ECO:0000313" key="2">
    <source>
        <dbReference type="EMBL" id="ALX50522.1"/>
    </source>
</evidence>